<dbReference type="Proteomes" id="UP000018857">
    <property type="component" value="Unassembled WGS sequence"/>
</dbReference>
<reference evidence="2 3" key="1">
    <citation type="journal article" date="2014" name="Genome Announc.">
        <title>Draft Genome Sequence of Marinomonas sp. Strain D104, a Polycyclic Aromatic Hydrocarbon-Degrading Bacterium from the Deep-Sea Sediment of the Arctic Ocean.</title>
        <authorList>
            <person name="Dong C."/>
            <person name="Bai X."/>
            <person name="Lai Q."/>
            <person name="Xie Y."/>
            <person name="Chen X."/>
            <person name="Shao Z."/>
        </authorList>
    </citation>
    <scope>NUCLEOTIDE SEQUENCE [LARGE SCALE GENOMIC DNA]</scope>
    <source>
        <strain evidence="2 3">D104</strain>
    </source>
</reference>
<evidence type="ECO:0000313" key="3">
    <source>
        <dbReference type="Proteomes" id="UP000018857"/>
    </source>
</evidence>
<keyword evidence="3" id="KW-1185">Reference proteome</keyword>
<dbReference type="PANTHER" id="PTHR35006">
    <property type="entry name" value="GLYOXALASE FAMILY PROTEIN (AFU_ORTHOLOGUE AFUA_5G14830)"/>
    <property type="match status" value="1"/>
</dbReference>
<dbReference type="Pfam" id="PF00903">
    <property type="entry name" value="Glyoxalase"/>
    <property type="match status" value="1"/>
</dbReference>
<dbReference type="PATRIC" id="fig|1208321.3.peg.2475"/>
<dbReference type="RefSeq" id="WP_024024556.1">
    <property type="nucleotide sequence ID" value="NZ_AYOZ01000034.1"/>
</dbReference>
<dbReference type="AlphaFoldDB" id="W1RR39"/>
<dbReference type="InterPro" id="IPR037523">
    <property type="entry name" value="VOC_core"/>
</dbReference>
<accession>W1RR39</accession>
<dbReference type="SUPFAM" id="SSF54593">
    <property type="entry name" value="Glyoxalase/Bleomycin resistance protein/Dihydroxybiphenyl dioxygenase"/>
    <property type="match status" value="1"/>
</dbReference>
<evidence type="ECO:0000259" key="1">
    <source>
        <dbReference type="PROSITE" id="PS51819"/>
    </source>
</evidence>
<dbReference type="CDD" id="cd07262">
    <property type="entry name" value="VOC_like"/>
    <property type="match status" value="1"/>
</dbReference>
<dbReference type="PROSITE" id="PS51819">
    <property type="entry name" value="VOC"/>
    <property type="match status" value="1"/>
</dbReference>
<dbReference type="OrthoDB" id="9800438at2"/>
<dbReference type="eggNOG" id="COG0346">
    <property type="taxonomic scope" value="Bacteria"/>
</dbReference>
<dbReference type="EMBL" id="AYOZ01000034">
    <property type="protein sequence ID" value="ETI59155.1"/>
    <property type="molecule type" value="Genomic_DNA"/>
</dbReference>
<feature type="domain" description="VOC" evidence="1">
    <location>
        <begin position="2"/>
        <end position="119"/>
    </location>
</feature>
<dbReference type="InterPro" id="IPR004360">
    <property type="entry name" value="Glyas_Fos-R_dOase_dom"/>
</dbReference>
<name>W1RR39_9GAMM</name>
<dbReference type="PANTHER" id="PTHR35006:SF1">
    <property type="entry name" value="BLL2941 PROTEIN"/>
    <property type="match status" value="1"/>
</dbReference>
<gene>
    <name evidence="2" type="ORF">D104_12475</name>
</gene>
<comment type="caution">
    <text evidence="2">The sequence shown here is derived from an EMBL/GenBank/DDBJ whole genome shotgun (WGS) entry which is preliminary data.</text>
</comment>
<proteinExistence type="predicted"/>
<dbReference type="STRING" id="1208321.D104_12475"/>
<organism evidence="2 3">
    <name type="scientific">Marinomonas profundimaris</name>
    <dbReference type="NCBI Taxonomy" id="1208321"/>
    <lineage>
        <taxon>Bacteria</taxon>
        <taxon>Pseudomonadati</taxon>
        <taxon>Pseudomonadota</taxon>
        <taxon>Gammaproteobacteria</taxon>
        <taxon>Oceanospirillales</taxon>
        <taxon>Oceanospirillaceae</taxon>
        <taxon>Marinomonas</taxon>
    </lineage>
</organism>
<evidence type="ECO:0000313" key="2">
    <source>
        <dbReference type="EMBL" id="ETI59155.1"/>
    </source>
</evidence>
<sequence>MKMNYFVLGTNDMSASVTFYDALFAETGFTRTFATERMTYWQNAETAFAVAIPFDEEPATNGNGTMLGFGVDSMDEVTRLHKKAIELGGRCEGKPNPRGPYFSAYVRDLDNNKLCFGIAVSA</sequence>
<dbReference type="Gene3D" id="3.10.180.10">
    <property type="entry name" value="2,3-Dihydroxybiphenyl 1,2-Dioxygenase, domain 1"/>
    <property type="match status" value="1"/>
</dbReference>
<dbReference type="InterPro" id="IPR029068">
    <property type="entry name" value="Glyas_Bleomycin-R_OHBP_Dase"/>
</dbReference>
<protein>
    <submittedName>
        <fullName evidence="2">Glyoxalase</fullName>
    </submittedName>
</protein>